<evidence type="ECO:0000313" key="2">
    <source>
        <dbReference type="Proteomes" id="UP000694845"/>
    </source>
</evidence>
<dbReference type="PANTHER" id="PTHR35978">
    <property type="entry name" value="IQ DOMAIN-CONTAINING PROTEIN M"/>
    <property type="match status" value="1"/>
</dbReference>
<feature type="compositionally biased region" description="Polar residues" evidence="1">
    <location>
        <begin position="33"/>
        <end position="45"/>
    </location>
</feature>
<protein>
    <submittedName>
        <fullName evidence="3">Uncharacterized protein LOC110975954</fullName>
    </submittedName>
</protein>
<gene>
    <name evidence="3" type="primary">LOC110975954</name>
</gene>
<feature type="region of interest" description="Disordered" evidence="1">
    <location>
        <begin position="501"/>
        <end position="520"/>
    </location>
</feature>
<organism evidence="2 3">
    <name type="scientific">Acanthaster planci</name>
    <name type="common">Crown-of-thorns starfish</name>
    <dbReference type="NCBI Taxonomy" id="133434"/>
    <lineage>
        <taxon>Eukaryota</taxon>
        <taxon>Metazoa</taxon>
        <taxon>Echinodermata</taxon>
        <taxon>Eleutherozoa</taxon>
        <taxon>Asterozoa</taxon>
        <taxon>Asteroidea</taxon>
        <taxon>Valvatacea</taxon>
        <taxon>Valvatida</taxon>
        <taxon>Acanthasteridae</taxon>
        <taxon>Acanthaster</taxon>
    </lineage>
</organism>
<feature type="compositionally biased region" description="Basic and acidic residues" evidence="1">
    <location>
        <begin position="501"/>
        <end position="514"/>
    </location>
</feature>
<keyword evidence="2" id="KW-1185">Reference proteome</keyword>
<dbReference type="OMA" id="EVAFMIY"/>
<dbReference type="InterPro" id="IPR000048">
    <property type="entry name" value="IQ_motif_EF-hand-BS"/>
</dbReference>
<reference evidence="3" key="1">
    <citation type="submission" date="2025-08" db="UniProtKB">
        <authorList>
            <consortium name="RefSeq"/>
        </authorList>
    </citation>
    <scope>IDENTIFICATION</scope>
</reference>
<feature type="region of interest" description="Disordered" evidence="1">
    <location>
        <begin position="1"/>
        <end position="141"/>
    </location>
</feature>
<dbReference type="Pfam" id="PF00612">
    <property type="entry name" value="IQ"/>
    <property type="match status" value="1"/>
</dbReference>
<feature type="compositionally biased region" description="Polar residues" evidence="1">
    <location>
        <begin position="84"/>
        <end position="94"/>
    </location>
</feature>
<evidence type="ECO:0000256" key="1">
    <source>
        <dbReference type="SAM" id="MobiDB-lite"/>
    </source>
</evidence>
<dbReference type="SMART" id="SM00015">
    <property type="entry name" value="IQ"/>
    <property type="match status" value="1"/>
</dbReference>
<proteinExistence type="predicted"/>
<name>A0A8B7XUK5_ACAPL</name>
<dbReference type="AlphaFoldDB" id="A0A8B7XUK5"/>
<dbReference type="Proteomes" id="UP000694845">
    <property type="component" value="Unplaced"/>
</dbReference>
<dbReference type="GeneID" id="110975954"/>
<dbReference type="PROSITE" id="PS50096">
    <property type="entry name" value="IQ"/>
    <property type="match status" value="1"/>
</dbReference>
<dbReference type="OrthoDB" id="10057614at2759"/>
<dbReference type="RefSeq" id="XP_022084533.1">
    <property type="nucleotide sequence ID" value="XM_022228841.1"/>
</dbReference>
<feature type="compositionally biased region" description="Basic and acidic residues" evidence="1">
    <location>
        <begin position="15"/>
        <end position="25"/>
    </location>
</feature>
<dbReference type="KEGG" id="aplc:110975954"/>
<accession>A0A8B7XUK5</accession>
<dbReference type="PANTHER" id="PTHR35978:SF1">
    <property type="entry name" value="IQ DOMAIN-CONTAINING PROTEIN M"/>
    <property type="match status" value="1"/>
</dbReference>
<sequence length="520" mass="59681">MGSRSGSPMTAVLHTHLDNLEESGRLEAMMPNLLQQMRSHSQPSLSEDGPPEPPASIDGSWSDVQIGSSPRHHQLAPPQIEIQRPSSAPPSRTDSSPSPINSSRPSSAQLSRRPRSSTEKVPVLGGASHPSRQRSVSVAGLGKEWKGRPLPVFGGSKPVEEEEKAMQLAQEAKSSVNIRELFSGSAAKEYRKELERQEQERWEKQRRDSKQLNRFYKEHMMRQEVALVQRPDIMDRGWAREYLSDKMLKDRMRQEKWNEQMRQQALQNRKALSLLKRIGPSVDIWELFHGGKRGVTKAQMKKAAVTIQKYVRGWVVRTMLEKVKQKSRVHAGSFRAFVKYYAQLMKRIARWHGVKKPNIHLDLWQMDEFMDRKRYYEYVFAKRAHPNDFITIRDLEGFFKECDHYPSKREIFNAISGATKKDAEKLDAKLNEKEVTEVAFMIYVPQGSSLKTKDTRKSTWLNPLVDGKEAKKLMGSDEVEKAEYAKSLQVVFAAFQERQEKEAAAKRREKKQQEEAGPAS</sequence>
<feature type="compositionally biased region" description="Low complexity" evidence="1">
    <location>
        <begin position="95"/>
        <end position="107"/>
    </location>
</feature>
<evidence type="ECO:0000313" key="3">
    <source>
        <dbReference type="RefSeq" id="XP_022084533.1"/>
    </source>
</evidence>